<evidence type="ECO:0000313" key="3">
    <source>
        <dbReference type="Proteomes" id="UP001152320"/>
    </source>
</evidence>
<protein>
    <submittedName>
        <fullName evidence="2">Rho guanine nucleotide exchange factor 12</fullName>
    </submittedName>
</protein>
<dbReference type="GO" id="GO:0005737">
    <property type="term" value="C:cytoplasm"/>
    <property type="evidence" value="ECO:0007669"/>
    <property type="project" value="TreeGrafter"/>
</dbReference>
<dbReference type="GO" id="GO:0007186">
    <property type="term" value="P:G protein-coupled receptor signaling pathway"/>
    <property type="evidence" value="ECO:0007669"/>
    <property type="project" value="TreeGrafter"/>
</dbReference>
<dbReference type="PANTHER" id="PTHR45872">
    <property type="entry name" value="RHO GUANINE NUCLEOTIDE EXCHANGE FACTOR 2, ISOFORM D"/>
    <property type="match status" value="1"/>
</dbReference>
<gene>
    <name evidence="2" type="ORF">HOLleu_21952</name>
</gene>
<dbReference type="SUPFAM" id="SSF50156">
    <property type="entry name" value="PDZ domain-like"/>
    <property type="match status" value="1"/>
</dbReference>
<accession>A0A9Q1BYM0</accession>
<dbReference type="OrthoDB" id="2272012at2759"/>
<dbReference type="GO" id="GO:0001664">
    <property type="term" value="F:G protein-coupled receptor binding"/>
    <property type="evidence" value="ECO:0007669"/>
    <property type="project" value="TreeGrafter"/>
</dbReference>
<dbReference type="Gene3D" id="2.30.42.10">
    <property type="match status" value="1"/>
</dbReference>
<feature type="domain" description="PDZ" evidence="1">
    <location>
        <begin position="42"/>
        <end position="86"/>
    </location>
</feature>
<evidence type="ECO:0000259" key="1">
    <source>
        <dbReference type="PROSITE" id="PS50106"/>
    </source>
</evidence>
<proteinExistence type="predicted"/>
<dbReference type="InterPro" id="IPR036034">
    <property type="entry name" value="PDZ_sf"/>
</dbReference>
<dbReference type="AlphaFoldDB" id="A0A9Q1BYM0"/>
<keyword evidence="3" id="KW-1185">Reference proteome</keyword>
<name>A0A9Q1BYM0_HOLLE</name>
<sequence>MLSSIYMSEYQLRKDPRQQHYKFTSMSLLLRPGSDTNYIQRCVIVQRDQRGYGLTVSGDNPVRIQSVKLNGAASKAGVQEGDTIIKELYRFAGLECSIAS</sequence>
<comment type="caution">
    <text evidence="2">The sequence shown here is derived from an EMBL/GenBank/DDBJ whole genome shotgun (WGS) entry which is preliminary data.</text>
</comment>
<evidence type="ECO:0000313" key="2">
    <source>
        <dbReference type="EMBL" id="KAJ8034924.1"/>
    </source>
</evidence>
<dbReference type="InterPro" id="IPR001478">
    <property type="entry name" value="PDZ"/>
</dbReference>
<dbReference type="GO" id="GO:0005085">
    <property type="term" value="F:guanyl-nucleotide exchange factor activity"/>
    <property type="evidence" value="ECO:0007669"/>
    <property type="project" value="TreeGrafter"/>
</dbReference>
<dbReference type="EMBL" id="JAIZAY010000010">
    <property type="protein sequence ID" value="KAJ8034924.1"/>
    <property type="molecule type" value="Genomic_DNA"/>
</dbReference>
<dbReference type="PANTHER" id="PTHR45872:SF2">
    <property type="entry name" value="RHO GUANINE NUCLEOTIDE EXCHANGE FACTOR 2, ISOFORM D"/>
    <property type="match status" value="1"/>
</dbReference>
<organism evidence="2 3">
    <name type="scientific">Holothuria leucospilota</name>
    <name type="common">Black long sea cucumber</name>
    <name type="synonym">Mertensiothuria leucospilota</name>
    <dbReference type="NCBI Taxonomy" id="206669"/>
    <lineage>
        <taxon>Eukaryota</taxon>
        <taxon>Metazoa</taxon>
        <taxon>Echinodermata</taxon>
        <taxon>Eleutherozoa</taxon>
        <taxon>Echinozoa</taxon>
        <taxon>Holothuroidea</taxon>
        <taxon>Aspidochirotacea</taxon>
        <taxon>Aspidochirotida</taxon>
        <taxon>Holothuriidae</taxon>
        <taxon>Holothuria</taxon>
    </lineage>
</organism>
<dbReference type="PROSITE" id="PS50106">
    <property type="entry name" value="PDZ"/>
    <property type="match status" value="1"/>
</dbReference>
<dbReference type="Pfam" id="PF00595">
    <property type="entry name" value="PDZ"/>
    <property type="match status" value="1"/>
</dbReference>
<dbReference type="Proteomes" id="UP001152320">
    <property type="component" value="Chromosome 10"/>
</dbReference>
<reference evidence="2" key="1">
    <citation type="submission" date="2021-10" db="EMBL/GenBank/DDBJ databases">
        <title>Tropical sea cucumber genome reveals ecological adaptation and Cuvierian tubules defense mechanism.</title>
        <authorList>
            <person name="Chen T."/>
        </authorList>
    </citation>
    <scope>NUCLEOTIDE SEQUENCE</scope>
    <source>
        <strain evidence="2">Nanhai2018</strain>
        <tissue evidence="2">Muscle</tissue>
    </source>
</reference>